<keyword evidence="3 8" id="KW-0813">Transport</keyword>
<gene>
    <name evidence="9" type="ORF">EP10_002290</name>
</gene>
<feature type="transmembrane region" description="Helical" evidence="8">
    <location>
        <begin position="158"/>
        <end position="176"/>
    </location>
</feature>
<comment type="function">
    <text evidence="8">Uptake of L-lactate across the membrane. Can also transport D-lactate and glycolate.</text>
</comment>
<feature type="transmembrane region" description="Helical" evidence="8">
    <location>
        <begin position="212"/>
        <end position="230"/>
    </location>
</feature>
<keyword evidence="4 8" id="KW-1003">Cell membrane</keyword>
<evidence type="ECO:0000313" key="10">
    <source>
        <dbReference type="Proteomes" id="UP000029267"/>
    </source>
</evidence>
<dbReference type="Proteomes" id="UP000029267">
    <property type="component" value="Unassembled WGS sequence"/>
</dbReference>
<evidence type="ECO:0000256" key="6">
    <source>
        <dbReference type="ARBA" id="ARBA00022989"/>
    </source>
</evidence>
<evidence type="ECO:0000256" key="8">
    <source>
        <dbReference type="RuleBase" id="RU365092"/>
    </source>
</evidence>
<dbReference type="PANTHER" id="PTHR30003:SF0">
    <property type="entry name" value="GLYCOLATE PERMEASE GLCA-RELATED"/>
    <property type="match status" value="1"/>
</dbReference>
<protein>
    <recommendedName>
        <fullName evidence="8">L-lactate permease</fullName>
    </recommendedName>
</protein>
<keyword evidence="5 8" id="KW-0812">Transmembrane</keyword>
<feature type="transmembrane region" description="Helical" evidence="8">
    <location>
        <begin position="254"/>
        <end position="274"/>
    </location>
</feature>
<keyword evidence="10" id="KW-1185">Reference proteome</keyword>
<reference evidence="9 10" key="1">
    <citation type="journal article" date="2014" name="Genome Announc.">
        <title>Draft Genome Sequence of Geobacillus icigianus Strain G1w1T Isolated from Hot Springs in the Valley of Geysers, Kamchatka (Russian Federation).</title>
        <authorList>
            <person name="Bryanskaya A.V."/>
            <person name="Rozanov A.S."/>
            <person name="Logacheva M.D."/>
            <person name="Kotenko A.V."/>
            <person name="Peltek S.E."/>
        </authorList>
    </citation>
    <scope>NUCLEOTIDE SEQUENCE [LARGE SCALE GENOMIC DNA]</scope>
    <source>
        <strain evidence="9 10">G1w1</strain>
    </source>
</reference>
<evidence type="ECO:0000256" key="5">
    <source>
        <dbReference type="ARBA" id="ARBA00022692"/>
    </source>
</evidence>
<feature type="transmembrane region" description="Helical" evidence="8">
    <location>
        <begin position="450"/>
        <end position="473"/>
    </location>
</feature>
<feature type="transmembrane region" description="Helical" evidence="8">
    <location>
        <begin position="188"/>
        <end position="206"/>
    </location>
</feature>
<keyword evidence="6 8" id="KW-1133">Transmembrane helix</keyword>
<accession>A0ABU6BHR0</accession>
<comment type="similarity">
    <text evidence="2 8">Belongs to the lactate permease family.</text>
</comment>
<evidence type="ECO:0000256" key="7">
    <source>
        <dbReference type="ARBA" id="ARBA00023136"/>
    </source>
</evidence>
<dbReference type="EMBL" id="JPYA02000002">
    <property type="protein sequence ID" value="MEB3751449.1"/>
    <property type="molecule type" value="Genomic_DNA"/>
</dbReference>
<feature type="transmembrane region" description="Helical" evidence="8">
    <location>
        <begin position="334"/>
        <end position="355"/>
    </location>
</feature>
<name>A0ABU6BHR0_9BACL</name>
<feature type="transmembrane region" description="Helical" evidence="8">
    <location>
        <begin position="294"/>
        <end position="313"/>
    </location>
</feature>
<feature type="transmembrane region" description="Helical" evidence="8">
    <location>
        <begin position="94"/>
        <end position="112"/>
    </location>
</feature>
<evidence type="ECO:0000256" key="3">
    <source>
        <dbReference type="ARBA" id="ARBA00022448"/>
    </source>
</evidence>
<dbReference type="Pfam" id="PF02652">
    <property type="entry name" value="Lactate_perm"/>
    <property type="match status" value="2"/>
</dbReference>
<feature type="transmembrane region" description="Helical" evidence="8">
    <location>
        <begin position="119"/>
        <end position="138"/>
    </location>
</feature>
<evidence type="ECO:0000256" key="4">
    <source>
        <dbReference type="ARBA" id="ARBA00022475"/>
    </source>
</evidence>
<comment type="caution">
    <text evidence="9">The sequence shown here is derived from an EMBL/GenBank/DDBJ whole genome shotgun (WGS) entry which is preliminary data.</text>
</comment>
<keyword evidence="7 8" id="KW-0472">Membrane</keyword>
<proteinExistence type="inferred from homology"/>
<dbReference type="PANTHER" id="PTHR30003">
    <property type="entry name" value="L-LACTATE PERMEASE"/>
    <property type="match status" value="1"/>
</dbReference>
<organism evidence="9 10">
    <name type="scientific">Geobacillus icigianus</name>
    <dbReference type="NCBI Taxonomy" id="1430331"/>
    <lineage>
        <taxon>Bacteria</taxon>
        <taxon>Bacillati</taxon>
        <taxon>Bacillota</taxon>
        <taxon>Bacilli</taxon>
        <taxon>Bacillales</taxon>
        <taxon>Anoxybacillaceae</taxon>
        <taxon>Geobacillus</taxon>
    </lineage>
</organism>
<sequence length="475" mass="49358">MPAMHAALRCYALVAVLAVFPFHASAGEVMHGTIRGVLLALIVVYVLIFGLLLHNVLEAGGAVRALSAWLSGFGRAPAEQALLLSAAIGPFLEAVSGFGLAVVIVAPLYAALGFPARKAMVLALLTQSAVPWGALAIGTVINAELSGVSLRELGEYSAWLHVPLALFYVGAVVAVSEGRRSVRKHFDDMLIVSASLAFMTWAASAYVSVELAGAAAGGFAAVLLVGYWQLKARVRGHVREAGEEAVRPSLGKALWPYAILIGYIFITHFFDGVQRMATTFGVLHWPLYGVRLELLYSPGFALWLAALSACWLYRLSAAEVLACVKKTVKQVTPAAVATTGFIAMSAVMDGAGMTGALAEQAAAWTGSAFLAVSPLVGALGGWMSGSNSAANAMFSPFQRAMADQLHEPAIWYAAAQNVAASNMTMASPARIALVASTLGRPGGEGEAMRLVGPIAGAALVIIVLGVLIGRAAVGT</sequence>
<evidence type="ECO:0000313" key="9">
    <source>
        <dbReference type="EMBL" id="MEB3751449.1"/>
    </source>
</evidence>
<feature type="transmembrane region" description="Helical" evidence="8">
    <location>
        <begin position="36"/>
        <end position="57"/>
    </location>
</feature>
<comment type="subcellular location">
    <subcellularLocation>
        <location evidence="1 8">Cell membrane</location>
        <topology evidence="1 8">Multi-pass membrane protein</topology>
    </subcellularLocation>
</comment>
<dbReference type="InterPro" id="IPR003804">
    <property type="entry name" value="Lactate_perm"/>
</dbReference>
<evidence type="ECO:0000256" key="2">
    <source>
        <dbReference type="ARBA" id="ARBA00010100"/>
    </source>
</evidence>
<feature type="transmembrane region" description="Helical" evidence="8">
    <location>
        <begin position="361"/>
        <end position="383"/>
    </location>
</feature>
<evidence type="ECO:0000256" key="1">
    <source>
        <dbReference type="ARBA" id="ARBA00004651"/>
    </source>
</evidence>